<dbReference type="InterPro" id="IPR023696">
    <property type="entry name" value="Ureohydrolase_dom_sf"/>
</dbReference>
<feature type="binding site" evidence="14">
    <location>
        <position position="258"/>
    </location>
    <ligand>
        <name>a divalent metal cation</name>
        <dbReference type="ChEBI" id="CHEBI:60240"/>
    </ligand>
</feature>
<evidence type="ECO:0000256" key="5">
    <source>
        <dbReference type="ARBA" id="ARBA00022853"/>
    </source>
</evidence>
<proteinExistence type="inferred from homology"/>
<name>A0AA88KUU8_ARTSF</name>
<dbReference type="GO" id="GO:0141221">
    <property type="term" value="F:histone deacetylase activity, hydrolytic mechanism"/>
    <property type="evidence" value="ECO:0007669"/>
    <property type="project" value="UniProtKB-EC"/>
</dbReference>
<evidence type="ECO:0000256" key="4">
    <source>
        <dbReference type="ARBA" id="ARBA00022801"/>
    </source>
</evidence>
<dbReference type="GO" id="GO:0016581">
    <property type="term" value="C:NuRD complex"/>
    <property type="evidence" value="ECO:0007669"/>
    <property type="project" value="TreeGrafter"/>
</dbReference>
<feature type="binding site" evidence="13">
    <location>
        <position position="143"/>
    </location>
    <ligand>
        <name>substrate</name>
    </ligand>
</feature>
<dbReference type="InterPro" id="IPR023801">
    <property type="entry name" value="His_deacetylse_dom"/>
</dbReference>
<dbReference type="Proteomes" id="UP001187531">
    <property type="component" value="Unassembled WGS sequence"/>
</dbReference>
<dbReference type="InterPro" id="IPR037138">
    <property type="entry name" value="His_deacetylse_dom_sf"/>
</dbReference>
<keyword evidence="4 11" id="KW-0378">Hydrolase</keyword>
<evidence type="ECO:0000256" key="7">
    <source>
        <dbReference type="ARBA" id="ARBA00023163"/>
    </source>
</evidence>
<evidence type="ECO:0000256" key="14">
    <source>
        <dbReference type="PIRSR" id="PIRSR037913-3"/>
    </source>
</evidence>
<evidence type="ECO:0000256" key="3">
    <source>
        <dbReference type="ARBA" id="ARBA00022491"/>
    </source>
</evidence>
<dbReference type="PRINTS" id="PR01270">
    <property type="entry name" value="HDASUPER"/>
</dbReference>
<feature type="domain" description="Histone deacetylase" evidence="16">
    <location>
        <begin position="22"/>
        <end position="311"/>
    </location>
</feature>
<dbReference type="CDD" id="cd09991">
    <property type="entry name" value="HDAC_classI"/>
    <property type="match status" value="1"/>
</dbReference>
<dbReference type="PIRSF" id="PIRSF037913">
    <property type="entry name" value="His_deacetylse_1"/>
    <property type="match status" value="1"/>
</dbReference>
<organism evidence="17 18">
    <name type="scientific">Artemia franciscana</name>
    <name type="common">Brine shrimp</name>
    <name type="synonym">Artemia sanfranciscana</name>
    <dbReference type="NCBI Taxonomy" id="6661"/>
    <lineage>
        <taxon>Eukaryota</taxon>
        <taxon>Metazoa</taxon>
        <taxon>Ecdysozoa</taxon>
        <taxon>Arthropoda</taxon>
        <taxon>Crustacea</taxon>
        <taxon>Branchiopoda</taxon>
        <taxon>Anostraca</taxon>
        <taxon>Artemiidae</taxon>
        <taxon>Artemia</taxon>
    </lineage>
</organism>
<keyword evidence="18" id="KW-1185">Reference proteome</keyword>
<evidence type="ECO:0000259" key="16">
    <source>
        <dbReference type="Pfam" id="PF00850"/>
    </source>
</evidence>
<dbReference type="GO" id="GO:0046872">
    <property type="term" value="F:metal ion binding"/>
    <property type="evidence" value="ECO:0007669"/>
    <property type="project" value="UniProtKB-KW"/>
</dbReference>
<feature type="binding site" evidence="13">
    <location>
        <position position="297"/>
    </location>
    <ligand>
        <name>substrate</name>
    </ligand>
</feature>
<feature type="binding site" evidence="13">
    <location>
        <position position="93"/>
    </location>
    <ligand>
        <name>substrate</name>
    </ligand>
</feature>
<evidence type="ECO:0000256" key="15">
    <source>
        <dbReference type="SAM" id="MobiDB-lite"/>
    </source>
</evidence>
<keyword evidence="5 11" id="KW-0156">Chromatin regulator</keyword>
<evidence type="ECO:0000313" key="17">
    <source>
        <dbReference type="EMBL" id="KAK2703304.1"/>
    </source>
</evidence>
<evidence type="ECO:0000256" key="11">
    <source>
        <dbReference type="PIRNR" id="PIRNR037913"/>
    </source>
</evidence>
<comment type="caution">
    <text evidence="17">The sequence shown here is derived from an EMBL/GenBank/DDBJ whole genome shotgun (WGS) entry which is preliminary data.</text>
</comment>
<keyword evidence="7 11" id="KW-0804">Transcription</keyword>
<dbReference type="GO" id="GO:0031507">
    <property type="term" value="P:heterochromatin formation"/>
    <property type="evidence" value="ECO:0007669"/>
    <property type="project" value="TreeGrafter"/>
</dbReference>
<dbReference type="Pfam" id="PF00850">
    <property type="entry name" value="Hist_deacetyl"/>
    <property type="match status" value="1"/>
</dbReference>
<evidence type="ECO:0000256" key="13">
    <source>
        <dbReference type="PIRSR" id="PIRSR037913-2"/>
    </source>
</evidence>
<dbReference type="EMBL" id="JAVRJZ010000107">
    <property type="protein sequence ID" value="KAK2703304.1"/>
    <property type="molecule type" value="Genomic_DNA"/>
</dbReference>
<comment type="catalytic activity">
    <reaction evidence="9 11">
        <text>N(6)-acetyl-L-lysyl-[histone] + H2O = L-lysyl-[histone] + acetate</text>
        <dbReference type="Rhea" id="RHEA:58196"/>
        <dbReference type="Rhea" id="RHEA-COMP:9845"/>
        <dbReference type="Rhea" id="RHEA-COMP:11338"/>
        <dbReference type="ChEBI" id="CHEBI:15377"/>
        <dbReference type="ChEBI" id="CHEBI:29969"/>
        <dbReference type="ChEBI" id="CHEBI:30089"/>
        <dbReference type="ChEBI" id="CHEBI:61930"/>
        <dbReference type="EC" id="3.5.1.98"/>
    </reaction>
</comment>
<dbReference type="AlphaFoldDB" id="A0AA88KUU8"/>
<evidence type="ECO:0000256" key="2">
    <source>
        <dbReference type="ARBA" id="ARBA00012111"/>
    </source>
</evidence>
<evidence type="ECO:0000313" key="18">
    <source>
        <dbReference type="Proteomes" id="UP001187531"/>
    </source>
</evidence>
<comment type="subcellular location">
    <subcellularLocation>
        <location evidence="1 11">Nucleus</location>
    </subcellularLocation>
</comment>
<evidence type="ECO:0000256" key="9">
    <source>
        <dbReference type="ARBA" id="ARBA00048287"/>
    </source>
</evidence>
<comment type="similarity">
    <text evidence="10 11">Belongs to the histone deacetylase family. HD Type 1 subfamily.</text>
</comment>
<dbReference type="FunFam" id="3.40.800.20:FF:000001">
    <property type="entry name" value="Histone deacetylase"/>
    <property type="match status" value="1"/>
</dbReference>
<evidence type="ECO:0000256" key="6">
    <source>
        <dbReference type="ARBA" id="ARBA00023015"/>
    </source>
</evidence>
<keyword evidence="3" id="KW-0678">Repressor</keyword>
<dbReference type="EC" id="3.5.1.98" evidence="2 11"/>
<protein>
    <recommendedName>
        <fullName evidence="2 11">Histone deacetylase</fullName>
        <ecNumber evidence="2 11">3.5.1.98</ecNumber>
    </recommendedName>
</protein>
<dbReference type="PANTHER" id="PTHR10625">
    <property type="entry name" value="HISTONE DEACETYLASE HDAC1-RELATED"/>
    <property type="match status" value="1"/>
</dbReference>
<feature type="binding site" evidence="14">
    <location>
        <position position="170"/>
    </location>
    <ligand>
        <name>a divalent metal cation</name>
        <dbReference type="ChEBI" id="CHEBI:60240"/>
    </ligand>
</feature>
<feature type="active site" description="Proton acceptor" evidence="12">
    <location>
        <position position="135"/>
    </location>
</feature>
<sequence>MKKRVCYFYDQEIGDFSYGTEHPMSPHRIRMTHSLLVNYGLYKKMAIYRPHKATTAEIAKFHSDEYLDFLRNIQPDNIENYVEQQQKFNLRTDCPVFEGMYRFLRLSAGGSIDGAIKLNTKQADIAINWSGGFHHAKKSMASGFCYVNDIVLAVLELLKYHKRVLYVDIDIHHGDGVEEAFYYTNRVMTVSFHNFGNFFPGTGALRDIGSGKGKRYSVNVPLKRGIKDHSYENIFTHVMTKVMEAYQPGVVVLQCGADSLNGDALGCFNLTLKGHGKCVEFFKKYDTPLLLLGGGGYTPSNVARCWAYETSIALGCEIPNQLPFNEYLEGFGPNTNLHIKPSNIQDQNTREYLDQVKTSIFENLRTLPCAPGVPMQTIPPNFFEQESDDEQDRNSQNPGRELSYFEDKEKS</sequence>
<evidence type="ECO:0000256" key="12">
    <source>
        <dbReference type="PIRSR" id="PIRSR037913-1"/>
    </source>
</evidence>
<accession>A0AA88KUU8</accession>
<dbReference type="InterPro" id="IPR003084">
    <property type="entry name" value="HDAC_I/II"/>
</dbReference>
<dbReference type="PRINTS" id="PR01271">
    <property type="entry name" value="HISDACETLASE"/>
</dbReference>
<feature type="binding site" evidence="14">
    <location>
        <position position="172"/>
    </location>
    <ligand>
        <name>a divalent metal cation</name>
        <dbReference type="ChEBI" id="CHEBI:60240"/>
    </ligand>
</feature>
<evidence type="ECO:0000256" key="1">
    <source>
        <dbReference type="ARBA" id="ARBA00004123"/>
    </source>
</evidence>
<evidence type="ECO:0000256" key="8">
    <source>
        <dbReference type="ARBA" id="ARBA00023242"/>
    </source>
</evidence>
<feature type="region of interest" description="Disordered" evidence="15">
    <location>
        <begin position="381"/>
        <end position="411"/>
    </location>
</feature>
<evidence type="ECO:0000256" key="10">
    <source>
        <dbReference type="ARBA" id="ARBA00061569"/>
    </source>
</evidence>
<dbReference type="PANTHER" id="PTHR10625:SF10">
    <property type="entry name" value="HISTONE DEACETYLASE HDAC1"/>
    <property type="match status" value="1"/>
</dbReference>
<keyword evidence="6 11" id="KW-0805">Transcription regulation</keyword>
<gene>
    <name evidence="17" type="ORF">QYM36_018219</name>
</gene>
<dbReference type="SUPFAM" id="SSF52768">
    <property type="entry name" value="Arginase/deacetylase"/>
    <property type="match status" value="1"/>
</dbReference>
<dbReference type="InterPro" id="IPR000286">
    <property type="entry name" value="HDACs"/>
</dbReference>
<keyword evidence="8 11" id="KW-0539">Nucleus</keyword>
<reference evidence="17" key="1">
    <citation type="submission" date="2023-07" db="EMBL/GenBank/DDBJ databases">
        <title>Chromosome-level genome assembly of Artemia franciscana.</title>
        <authorList>
            <person name="Jo E."/>
        </authorList>
    </citation>
    <scope>NUCLEOTIDE SEQUENCE</scope>
    <source>
        <tissue evidence="17">Whole body</tissue>
    </source>
</reference>
<dbReference type="Gene3D" id="3.40.800.20">
    <property type="entry name" value="Histone deacetylase domain"/>
    <property type="match status" value="1"/>
</dbReference>
<keyword evidence="14" id="KW-0479">Metal-binding</keyword>